<feature type="transmembrane region" description="Helical" evidence="10">
    <location>
        <begin position="6"/>
        <end position="26"/>
    </location>
</feature>
<dbReference type="STRING" id="1122930.SAMN02745168_0909"/>
<dbReference type="GO" id="GO:0006465">
    <property type="term" value="P:signal peptide processing"/>
    <property type="evidence" value="ECO:0007669"/>
    <property type="project" value="TreeGrafter"/>
</dbReference>
<organism evidence="13 14">
    <name type="scientific">Papillibacter cinnamivorans DSM 12816</name>
    <dbReference type="NCBI Taxonomy" id="1122930"/>
    <lineage>
        <taxon>Bacteria</taxon>
        <taxon>Bacillati</taxon>
        <taxon>Bacillota</taxon>
        <taxon>Clostridia</taxon>
        <taxon>Eubacteriales</taxon>
        <taxon>Oscillospiraceae</taxon>
        <taxon>Papillibacter</taxon>
    </lineage>
</organism>
<evidence type="ECO:0000256" key="5">
    <source>
        <dbReference type="ARBA" id="ARBA00022692"/>
    </source>
</evidence>
<dbReference type="AlphaFoldDB" id="A0A1W1Z320"/>
<keyword evidence="9" id="KW-0378">Hydrolase</keyword>
<evidence type="ECO:0000256" key="9">
    <source>
        <dbReference type="RuleBase" id="RU003794"/>
    </source>
</evidence>
<dbReference type="Gene3D" id="1.20.120.1220">
    <property type="match status" value="1"/>
</dbReference>
<keyword evidence="6 10" id="KW-1133">Transmembrane helix</keyword>
<keyword evidence="9 13" id="KW-0808">Transferase</keyword>
<dbReference type="EMBL" id="FWXW01000001">
    <property type="protein sequence ID" value="SMC42845.1"/>
    <property type="molecule type" value="Genomic_DNA"/>
</dbReference>
<keyword evidence="7 10" id="KW-0472">Membrane</keyword>
<accession>A0A1W1Z320</accession>
<evidence type="ECO:0000256" key="10">
    <source>
        <dbReference type="SAM" id="Phobius"/>
    </source>
</evidence>
<reference evidence="13 14" key="1">
    <citation type="submission" date="2017-04" db="EMBL/GenBank/DDBJ databases">
        <authorList>
            <person name="Afonso C.L."/>
            <person name="Miller P.J."/>
            <person name="Scott M.A."/>
            <person name="Spackman E."/>
            <person name="Goraichik I."/>
            <person name="Dimitrov K.M."/>
            <person name="Suarez D.L."/>
            <person name="Swayne D.E."/>
        </authorList>
    </citation>
    <scope>NUCLEOTIDE SEQUENCE [LARGE SCALE GENOMIC DNA]</scope>
    <source>
        <strain evidence="13 14">DSM 12816</strain>
    </source>
</reference>
<feature type="transmembrane region" description="Helical" evidence="10">
    <location>
        <begin position="228"/>
        <end position="251"/>
    </location>
</feature>
<gene>
    <name evidence="13" type="ORF">SAMN02745168_0909</name>
</gene>
<feature type="domain" description="Prepilin type IV endopeptidase peptidase" evidence="11">
    <location>
        <begin position="107"/>
        <end position="211"/>
    </location>
</feature>
<feature type="domain" description="Prepilin peptidase A24 N-terminal" evidence="12">
    <location>
        <begin position="12"/>
        <end position="94"/>
    </location>
</feature>
<dbReference type="InterPro" id="IPR050882">
    <property type="entry name" value="Prepilin_peptidase/N-MTase"/>
</dbReference>
<evidence type="ECO:0000256" key="1">
    <source>
        <dbReference type="ARBA" id="ARBA00004429"/>
    </source>
</evidence>
<dbReference type="Pfam" id="PF01478">
    <property type="entry name" value="Peptidase_A24"/>
    <property type="match status" value="1"/>
</dbReference>
<dbReference type="InterPro" id="IPR000045">
    <property type="entry name" value="Prepilin_IV_endopep_pep"/>
</dbReference>
<name>A0A1W1Z320_9FIRM</name>
<dbReference type="PANTHER" id="PTHR30487:SF0">
    <property type="entry name" value="PREPILIN LEADER PEPTIDASE_N-METHYLTRANSFERASE-RELATED"/>
    <property type="match status" value="1"/>
</dbReference>
<evidence type="ECO:0000259" key="11">
    <source>
        <dbReference type="Pfam" id="PF01478"/>
    </source>
</evidence>
<evidence type="ECO:0000313" key="14">
    <source>
        <dbReference type="Proteomes" id="UP000192790"/>
    </source>
</evidence>
<evidence type="ECO:0000256" key="8">
    <source>
        <dbReference type="RuleBase" id="RU003793"/>
    </source>
</evidence>
<keyword evidence="14" id="KW-1185">Reference proteome</keyword>
<dbReference type="EC" id="2.1.1.-" evidence="9"/>
<evidence type="ECO:0000256" key="2">
    <source>
        <dbReference type="ARBA" id="ARBA00005801"/>
    </source>
</evidence>
<dbReference type="RefSeq" id="WP_084233505.1">
    <property type="nucleotide sequence ID" value="NZ_FWXW01000001.1"/>
</dbReference>
<protein>
    <recommendedName>
        <fullName evidence="9">Prepilin leader peptidase/N-methyltransferase</fullName>
        <ecNumber evidence="9">2.1.1.-</ecNumber>
        <ecNumber evidence="9">3.4.23.43</ecNumber>
    </recommendedName>
</protein>
<proteinExistence type="inferred from homology"/>
<dbReference type="PRINTS" id="PR00864">
    <property type="entry name" value="PREPILNPTASE"/>
</dbReference>
<keyword evidence="9" id="KW-0645">Protease</keyword>
<dbReference type="OrthoDB" id="9789291at2"/>
<feature type="transmembrane region" description="Helical" evidence="10">
    <location>
        <begin position="86"/>
        <end position="116"/>
    </location>
</feature>
<dbReference type="PANTHER" id="PTHR30487">
    <property type="entry name" value="TYPE 4 PREPILIN-LIKE PROTEINS LEADER PEPTIDE-PROCESSING ENZYME"/>
    <property type="match status" value="1"/>
</dbReference>
<comment type="catalytic activity">
    <reaction evidence="9">
        <text>Typically cleaves a -Gly-|-Phe- bond to release an N-terminal, basic peptide of 5-8 residues from type IV prepilin, and then N-methylates the new N-terminal amino group, the methyl donor being S-adenosyl-L-methionine.</text>
        <dbReference type="EC" id="3.4.23.43"/>
    </reaction>
</comment>
<evidence type="ECO:0000259" key="12">
    <source>
        <dbReference type="Pfam" id="PF06750"/>
    </source>
</evidence>
<evidence type="ECO:0000256" key="3">
    <source>
        <dbReference type="ARBA" id="ARBA00022475"/>
    </source>
</evidence>
<dbReference type="GO" id="GO:0004190">
    <property type="term" value="F:aspartic-type endopeptidase activity"/>
    <property type="evidence" value="ECO:0007669"/>
    <property type="project" value="UniProtKB-EC"/>
</dbReference>
<keyword evidence="3" id="KW-1003">Cell membrane</keyword>
<dbReference type="InterPro" id="IPR014032">
    <property type="entry name" value="Peptidase_A24A_bac"/>
</dbReference>
<dbReference type="InterPro" id="IPR010627">
    <property type="entry name" value="Prepilin_pept_A24_N"/>
</dbReference>
<feature type="transmembrane region" description="Helical" evidence="10">
    <location>
        <begin position="196"/>
        <end position="216"/>
    </location>
</feature>
<keyword evidence="9" id="KW-0511">Multifunctional enzyme</keyword>
<feature type="transmembrane region" description="Helical" evidence="10">
    <location>
        <begin position="128"/>
        <end position="148"/>
    </location>
</feature>
<sequence>MPCSYWTVMVPIFGLFVGSFANVLICRIPKGEEWVRTPSHCMTCGHRLAWFELIPVVSWLLQGGKCRACKSPVSLRYPAIELINALLWLICVLVFGVSAFLPVSLAASTCLLVLSVIDWETREIPDGIQLFLLAVGLVWNGYALWAGLDIWLSNLIGFFAVSVPLLIIAVATKGGMGGGDIKLTAVCGLILGWQRSLLSLALAAILGTIVMLPRHIAEKRDRNSEIPFGPFLASGIFLSMCFGEVFLKWYLSFF</sequence>
<comment type="similarity">
    <text evidence="2 8">Belongs to the peptidase A24 family.</text>
</comment>
<comment type="subcellular location">
    <subcellularLocation>
        <location evidence="1">Cell inner membrane</location>
        <topology evidence="1">Multi-pass membrane protein</topology>
    </subcellularLocation>
    <subcellularLocation>
        <location evidence="9">Cell membrane</location>
        <topology evidence="9">Multi-pass membrane protein</topology>
    </subcellularLocation>
</comment>
<feature type="transmembrane region" description="Helical" evidence="10">
    <location>
        <begin position="155"/>
        <end position="176"/>
    </location>
</feature>
<keyword evidence="4" id="KW-0997">Cell inner membrane</keyword>
<evidence type="ECO:0000256" key="7">
    <source>
        <dbReference type="ARBA" id="ARBA00023136"/>
    </source>
</evidence>
<dbReference type="GO" id="GO:0032259">
    <property type="term" value="P:methylation"/>
    <property type="evidence" value="ECO:0007669"/>
    <property type="project" value="UniProtKB-KW"/>
</dbReference>
<evidence type="ECO:0000313" key="13">
    <source>
        <dbReference type="EMBL" id="SMC42845.1"/>
    </source>
</evidence>
<dbReference type="EC" id="3.4.23.43" evidence="9"/>
<comment type="function">
    <text evidence="9">Plays an essential role in type IV pili and type II pseudopili formation by proteolytically removing the leader sequence from substrate proteins and subsequently monomethylating the alpha-amino group of the newly exposed N-terminal phenylalanine.</text>
</comment>
<dbReference type="Pfam" id="PF06750">
    <property type="entry name" value="A24_N_bact"/>
    <property type="match status" value="1"/>
</dbReference>
<dbReference type="GO" id="GO:0005886">
    <property type="term" value="C:plasma membrane"/>
    <property type="evidence" value="ECO:0007669"/>
    <property type="project" value="UniProtKB-SubCell"/>
</dbReference>
<keyword evidence="5 9" id="KW-0812">Transmembrane</keyword>
<dbReference type="GO" id="GO:0008168">
    <property type="term" value="F:methyltransferase activity"/>
    <property type="evidence" value="ECO:0007669"/>
    <property type="project" value="UniProtKB-KW"/>
</dbReference>
<dbReference type="Proteomes" id="UP000192790">
    <property type="component" value="Unassembled WGS sequence"/>
</dbReference>
<evidence type="ECO:0000256" key="6">
    <source>
        <dbReference type="ARBA" id="ARBA00022989"/>
    </source>
</evidence>
<evidence type="ECO:0000256" key="4">
    <source>
        <dbReference type="ARBA" id="ARBA00022519"/>
    </source>
</evidence>
<keyword evidence="9 13" id="KW-0489">Methyltransferase</keyword>